<gene>
    <name evidence="2" type="ORF">GCM10008027_02850</name>
</gene>
<keyword evidence="1" id="KW-1133">Transmembrane helix</keyword>
<evidence type="ECO:0000313" key="2">
    <source>
        <dbReference type="EMBL" id="GGE81654.1"/>
    </source>
</evidence>
<reference evidence="3" key="1">
    <citation type="journal article" date="2019" name="Int. J. Syst. Evol. Microbiol.">
        <title>The Global Catalogue of Microorganisms (GCM) 10K type strain sequencing project: providing services to taxonomists for standard genome sequencing and annotation.</title>
        <authorList>
            <consortium name="The Broad Institute Genomics Platform"/>
            <consortium name="The Broad Institute Genome Sequencing Center for Infectious Disease"/>
            <person name="Wu L."/>
            <person name="Ma J."/>
        </authorList>
    </citation>
    <scope>NUCLEOTIDE SEQUENCE [LARGE SCALE GENOMIC DNA]</scope>
    <source>
        <strain evidence="3">CGMCC 1.15394</strain>
    </source>
</reference>
<name>A0ABQ1T6Y3_9GAMM</name>
<evidence type="ECO:0000256" key="1">
    <source>
        <dbReference type="SAM" id="Phobius"/>
    </source>
</evidence>
<proteinExistence type="predicted"/>
<evidence type="ECO:0000313" key="3">
    <source>
        <dbReference type="Proteomes" id="UP000638462"/>
    </source>
</evidence>
<dbReference type="EMBL" id="BMIT01000001">
    <property type="protein sequence ID" value="GGE81654.1"/>
    <property type="molecule type" value="Genomic_DNA"/>
</dbReference>
<comment type="caution">
    <text evidence="2">The sequence shown here is derived from an EMBL/GenBank/DDBJ whole genome shotgun (WGS) entry which is preliminary data.</text>
</comment>
<feature type="transmembrane region" description="Helical" evidence="1">
    <location>
        <begin position="95"/>
        <end position="124"/>
    </location>
</feature>
<protein>
    <recommendedName>
        <fullName evidence="4">FUSC family protein</fullName>
    </recommendedName>
</protein>
<keyword evidence="1" id="KW-0472">Membrane</keyword>
<sequence>MYRQLMAHITFFMVKFLAFSAGCFACFLLHDQAHVALVLSAAVTGLVGTFIPFPARFGNHPYAAIYAGSFAGMCSSSLINSYWELSFISLIGASLYVLTMNLFAGFGGRLGSVAFASVALYMLAKGVF</sequence>
<keyword evidence="1" id="KW-0812">Transmembrane</keyword>
<keyword evidence="3" id="KW-1185">Reference proteome</keyword>
<organism evidence="2 3">
    <name type="scientific">Pseudoalteromonas gelatinilytica</name>
    <dbReference type="NCBI Taxonomy" id="1703256"/>
    <lineage>
        <taxon>Bacteria</taxon>
        <taxon>Pseudomonadati</taxon>
        <taxon>Pseudomonadota</taxon>
        <taxon>Gammaproteobacteria</taxon>
        <taxon>Alteromonadales</taxon>
        <taxon>Pseudoalteromonadaceae</taxon>
        <taxon>Pseudoalteromonas</taxon>
    </lineage>
</organism>
<dbReference type="Proteomes" id="UP000638462">
    <property type="component" value="Unassembled WGS sequence"/>
</dbReference>
<evidence type="ECO:0008006" key="4">
    <source>
        <dbReference type="Google" id="ProtNLM"/>
    </source>
</evidence>
<accession>A0ABQ1T6Y3</accession>